<dbReference type="AlphaFoldDB" id="A0AAC9HS58"/>
<accession>A0AAC9HS58</accession>
<gene>
    <name evidence="1" type="ORF">TL08_16905</name>
</gene>
<dbReference type="Proteomes" id="UP000095210">
    <property type="component" value="Chromosome"/>
</dbReference>
<reference evidence="2" key="1">
    <citation type="submission" date="2016-03" db="EMBL/GenBank/DDBJ databases">
        <title>Complete genome sequence of the type strain Actinoalloteichus hymeniacidonis DSM 45092.</title>
        <authorList>
            <person name="Schaffert L."/>
            <person name="Albersmeier A."/>
            <person name="Winkler A."/>
            <person name="Kalinowski J."/>
            <person name="Zotchev S."/>
            <person name="Ruckert C."/>
        </authorList>
    </citation>
    <scope>NUCLEOTIDE SEQUENCE [LARGE SCALE GENOMIC DNA]</scope>
    <source>
        <strain evidence="2">HPA177(T) (DSM 45092(T))</strain>
    </source>
</reference>
<dbReference type="RefSeq" id="WP_069850299.1">
    <property type="nucleotide sequence ID" value="NZ_CP014859.1"/>
</dbReference>
<keyword evidence="2" id="KW-1185">Reference proteome</keyword>
<dbReference type="KEGG" id="ahm:TL08_16905"/>
<evidence type="ECO:0000313" key="1">
    <source>
        <dbReference type="EMBL" id="AOS64181.1"/>
    </source>
</evidence>
<name>A0AAC9HS58_9PSEU</name>
<protein>
    <submittedName>
        <fullName evidence="1">Uncharacterized protein</fullName>
    </submittedName>
</protein>
<dbReference type="EMBL" id="CP014859">
    <property type="protein sequence ID" value="AOS64181.1"/>
    <property type="molecule type" value="Genomic_DNA"/>
</dbReference>
<sequence>MTEYAEQPCYIEQVTAPLVGLICDRHTVVVAVGAAIPTDGDRVETLCGQWMIIGPPPTEAVPGIPATHFADCADCHAIRTEEPENEQASAPLRFFVRLRGTVDVHIASADPTIAELLITQCGRRFRPGDDLELLDAGDGAPCVRCLLLSLSGSLRQVDAAASLAQSSTPLPHPAAAINPFWSVPIGVRVVPWARH</sequence>
<evidence type="ECO:0000313" key="2">
    <source>
        <dbReference type="Proteomes" id="UP000095210"/>
    </source>
</evidence>
<proteinExistence type="predicted"/>
<organism evidence="1 2">
    <name type="scientific">Actinoalloteichus hymeniacidonis</name>
    <dbReference type="NCBI Taxonomy" id="340345"/>
    <lineage>
        <taxon>Bacteria</taxon>
        <taxon>Bacillati</taxon>
        <taxon>Actinomycetota</taxon>
        <taxon>Actinomycetes</taxon>
        <taxon>Pseudonocardiales</taxon>
        <taxon>Pseudonocardiaceae</taxon>
        <taxon>Actinoalloteichus</taxon>
    </lineage>
</organism>